<protein>
    <recommendedName>
        <fullName evidence="6">AP2/ERF domain-containing protein</fullName>
    </recommendedName>
</protein>
<evidence type="ECO:0000256" key="3">
    <source>
        <dbReference type="ARBA" id="ARBA00023125"/>
    </source>
</evidence>
<proteinExistence type="predicted"/>
<evidence type="ECO:0000256" key="4">
    <source>
        <dbReference type="ARBA" id="ARBA00023163"/>
    </source>
</evidence>
<dbReference type="GO" id="GO:0003677">
    <property type="term" value="F:DNA binding"/>
    <property type="evidence" value="ECO:0007669"/>
    <property type="project" value="UniProtKB-KW"/>
</dbReference>
<feature type="domain" description="AP2/ERF" evidence="6">
    <location>
        <begin position="155"/>
        <end position="211"/>
    </location>
</feature>
<reference evidence="7 8" key="1">
    <citation type="journal article" date="2024" name="Nat. Commun.">
        <title>Phylogenomics reveals the evolutionary origins of lichenization in chlorophyte algae.</title>
        <authorList>
            <person name="Puginier C."/>
            <person name="Libourel C."/>
            <person name="Otte J."/>
            <person name="Skaloud P."/>
            <person name="Haon M."/>
            <person name="Grisel S."/>
            <person name="Petersen M."/>
            <person name="Berrin J.G."/>
            <person name="Delaux P.M."/>
            <person name="Dal Grande F."/>
            <person name="Keller J."/>
        </authorList>
    </citation>
    <scope>NUCLEOTIDE SEQUENCE [LARGE SCALE GENOMIC DNA]</scope>
    <source>
        <strain evidence="7 8">SAG 2145</strain>
    </source>
</reference>
<dbReference type="Proteomes" id="UP001438707">
    <property type="component" value="Unassembled WGS sequence"/>
</dbReference>
<evidence type="ECO:0000313" key="8">
    <source>
        <dbReference type="Proteomes" id="UP001438707"/>
    </source>
</evidence>
<dbReference type="GO" id="GO:0003700">
    <property type="term" value="F:DNA-binding transcription factor activity"/>
    <property type="evidence" value="ECO:0007669"/>
    <property type="project" value="InterPro"/>
</dbReference>
<keyword evidence="4" id="KW-0804">Transcription</keyword>
<evidence type="ECO:0000259" key="6">
    <source>
        <dbReference type="PROSITE" id="PS51032"/>
    </source>
</evidence>
<comment type="subcellular location">
    <subcellularLocation>
        <location evidence="1">Nucleus</location>
    </subcellularLocation>
</comment>
<accession>A0AAW1QN96</accession>
<dbReference type="InterPro" id="IPR001471">
    <property type="entry name" value="AP2/ERF_dom"/>
</dbReference>
<evidence type="ECO:0000313" key="7">
    <source>
        <dbReference type="EMBL" id="KAK9822606.1"/>
    </source>
</evidence>
<evidence type="ECO:0000256" key="1">
    <source>
        <dbReference type="ARBA" id="ARBA00004123"/>
    </source>
</evidence>
<sequence>MQRTRRAAQTSFAFARNVQDLLKQAGSQATEQRLLCSGSADSWLEQSGLKPPFASCSFFKAVCHLAVLQQAPGSSKLKGPSREPNHVLLVWDLDLMPADSLVLKPQAAGHVGALQFLLLNGLPGSACQGVSATWEVLHQLRRLHKHATTLPSATRYRRVHFVPKSTKWVGDLTQDFVKWSCGFWPSPEQAAEAYDRAAICIQRPDEKLNFPDRYSHLERRLLQESTIKVVSDALRKSATARSSRAPLLLVSHFEAVNLRWGIGSGTQRSVGASAPAQQAPVAWHDTASASVAEAGGDVQPRARRRLKQIISAESGCRLRLLRLDLMRRLLVEAA</sequence>
<evidence type="ECO:0000256" key="5">
    <source>
        <dbReference type="ARBA" id="ARBA00023242"/>
    </source>
</evidence>
<dbReference type="InterPro" id="IPR016177">
    <property type="entry name" value="DNA-bd_dom_sf"/>
</dbReference>
<keyword evidence="2" id="KW-0805">Transcription regulation</keyword>
<keyword evidence="5" id="KW-0539">Nucleus</keyword>
<comment type="caution">
    <text evidence="7">The sequence shown here is derived from an EMBL/GenBank/DDBJ whole genome shotgun (WGS) entry which is preliminary data.</text>
</comment>
<dbReference type="Gene3D" id="3.30.730.10">
    <property type="entry name" value="AP2/ERF domain"/>
    <property type="match status" value="1"/>
</dbReference>
<dbReference type="EMBL" id="JALJOS010000031">
    <property type="protein sequence ID" value="KAK9822606.1"/>
    <property type="molecule type" value="Genomic_DNA"/>
</dbReference>
<gene>
    <name evidence="7" type="ORF">WJX74_009597</name>
</gene>
<dbReference type="SUPFAM" id="SSF54171">
    <property type="entry name" value="DNA-binding domain"/>
    <property type="match status" value="1"/>
</dbReference>
<keyword evidence="8" id="KW-1185">Reference proteome</keyword>
<evidence type="ECO:0000256" key="2">
    <source>
        <dbReference type="ARBA" id="ARBA00023015"/>
    </source>
</evidence>
<dbReference type="GO" id="GO:0005634">
    <property type="term" value="C:nucleus"/>
    <property type="evidence" value="ECO:0007669"/>
    <property type="project" value="UniProtKB-SubCell"/>
</dbReference>
<organism evidence="7 8">
    <name type="scientific">Apatococcus lobatus</name>
    <dbReference type="NCBI Taxonomy" id="904363"/>
    <lineage>
        <taxon>Eukaryota</taxon>
        <taxon>Viridiplantae</taxon>
        <taxon>Chlorophyta</taxon>
        <taxon>core chlorophytes</taxon>
        <taxon>Trebouxiophyceae</taxon>
        <taxon>Chlorellales</taxon>
        <taxon>Chlorellaceae</taxon>
        <taxon>Apatococcus</taxon>
    </lineage>
</organism>
<dbReference type="AlphaFoldDB" id="A0AAW1QN96"/>
<keyword evidence="3" id="KW-0238">DNA-binding</keyword>
<dbReference type="PROSITE" id="PS51032">
    <property type="entry name" value="AP2_ERF"/>
    <property type="match status" value="1"/>
</dbReference>
<dbReference type="InterPro" id="IPR036955">
    <property type="entry name" value="AP2/ERF_dom_sf"/>
</dbReference>
<name>A0AAW1QN96_9CHLO</name>